<dbReference type="WBParaSite" id="ACOC_0000624401-mRNA-1">
    <property type="protein sequence ID" value="ACOC_0000624401-mRNA-1"/>
    <property type="gene ID" value="ACOC_0000624401"/>
</dbReference>
<dbReference type="AlphaFoldDB" id="A0A0R3PMT0"/>
<feature type="transmembrane region" description="Helical" evidence="1">
    <location>
        <begin position="138"/>
        <end position="158"/>
    </location>
</feature>
<evidence type="ECO:0000313" key="4">
    <source>
        <dbReference type="WBParaSite" id="ACOC_0000624401-mRNA-1"/>
    </source>
</evidence>
<gene>
    <name evidence="2" type="ORF">ACOC_LOCUS6245</name>
</gene>
<accession>A0A0R3PMT0</accession>
<name>A0A0R3PMT0_ANGCS</name>
<keyword evidence="1" id="KW-0472">Membrane</keyword>
<keyword evidence="1" id="KW-0812">Transmembrane</keyword>
<evidence type="ECO:0000313" key="2">
    <source>
        <dbReference type="EMBL" id="VDM57830.1"/>
    </source>
</evidence>
<reference evidence="4" key="1">
    <citation type="submission" date="2017-02" db="UniProtKB">
        <authorList>
            <consortium name="WormBaseParasite"/>
        </authorList>
    </citation>
    <scope>IDENTIFICATION</scope>
</reference>
<reference evidence="2 3" key="2">
    <citation type="submission" date="2018-11" db="EMBL/GenBank/DDBJ databases">
        <authorList>
            <consortium name="Pathogen Informatics"/>
        </authorList>
    </citation>
    <scope>NUCLEOTIDE SEQUENCE [LARGE SCALE GENOMIC DNA]</scope>
    <source>
        <strain evidence="2 3">Costa Rica</strain>
    </source>
</reference>
<keyword evidence="3" id="KW-1185">Reference proteome</keyword>
<proteinExistence type="predicted"/>
<protein>
    <submittedName>
        <fullName evidence="2 4">Uncharacterized protein</fullName>
    </submittedName>
</protein>
<keyword evidence="1" id="KW-1133">Transmembrane helix</keyword>
<dbReference type="EMBL" id="UYYA01003930">
    <property type="protein sequence ID" value="VDM57830.1"/>
    <property type="molecule type" value="Genomic_DNA"/>
</dbReference>
<evidence type="ECO:0000313" key="3">
    <source>
        <dbReference type="Proteomes" id="UP000267027"/>
    </source>
</evidence>
<dbReference type="Proteomes" id="UP000267027">
    <property type="component" value="Unassembled WGS sequence"/>
</dbReference>
<sequence length="162" mass="17387">MFLARVVTSVKIQCGWGMQESTRREEAAASRRAREHVVCEGAVSRGGRGVRPTAGAINRAGPTAAASCTAGRVLFRSSSSSSSSLLLNAVGLAVCVVEVSALVEVLLLRCASCLTASHHRADQLPIVVVRTEVLPSFIVVRCIFFVVGFYIWAFLPVIRDRN</sequence>
<evidence type="ECO:0000256" key="1">
    <source>
        <dbReference type="SAM" id="Phobius"/>
    </source>
</evidence>
<feature type="transmembrane region" description="Helical" evidence="1">
    <location>
        <begin position="85"/>
        <end position="108"/>
    </location>
</feature>
<organism evidence="4">
    <name type="scientific">Angiostrongylus costaricensis</name>
    <name type="common">Nematode worm</name>
    <dbReference type="NCBI Taxonomy" id="334426"/>
    <lineage>
        <taxon>Eukaryota</taxon>
        <taxon>Metazoa</taxon>
        <taxon>Ecdysozoa</taxon>
        <taxon>Nematoda</taxon>
        <taxon>Chromadorea</taxon>
        <taxon>Rhabditida</taxon>
        <taxon>Rhabditina</taxon>
        <taxon>Rhabditomorpha</taxon>
        <taxon>Strongyloidea</taxon>
        <taxon>Metastrongylidae</taxon>
        <taxon>Angiostrongylus</taxon>
    </lineage>
</organism>